<feature type="compositionally biased region" description="Polar residues" evidence="1">
    <location>
        <begin position="283"/>
        <end position="293"/>
    </location>
</feature>
<feature type="region of interest" description="Disordered" evidence="1">
    <location>
        <begin position="64"/>
        <end position="100"/>
    </location>
</feature>
<feature type="compositionally biased region" description="Basic and acidic residues" evidence="1">
    <location>
        <begin position="84"/>
        <end position="94"/>
    </location>
</feature>
<accession>A0A815X5N6</accession>
<keyword evidence="4" id="KW-1185">Reference proteome</keyword>
<feature type="region of interest" description="Disordered" evidence="1">
    <location>
        <begin position="241"/>
        <end position="265"/>
    </location>
</feature>
<organism evidence="3 4">
    <name type="scientific">Adineta ricciae</name>
    <name type="common">Rotifer</name>
    <dbReference type="NCBI Taxonomy" id="249248"/>
    <lineage>
        <taxon>Eukaryota</taxon>
        <taxon>Metazoa</taxon>
        <taxon>Spiralia</taxon>
        <taxon>Gnathifera</taxon>
        <taxon>Rotifera</taxon>
        <taxon>Eurotatoria</taxon>
        <taxon>Bdelloidea</taxon>
        <taxon>Adinetida</taxon>
        <taxon>Adinetidae</taxon>
        <taxon>Adineta</taxon>
    </lineage>
</organism>
<evidence type="ECO:0000259" key="2">
    <source>
        <dbReference type="PROSITE" id="PS50020"/>
    </source>
</evidence>
<dbReference type="InterPro" id="IPR036020">
    <property type="entry name" value="WW_dom_sf"/>
</dbReference>
<dbReference type="Gene3D" id="2.20.70.10">
    <property type="match status" value="1"/>
</dbReference>
<dbReference type="InterPro" id="IPR001202">
    <property type="entry name" value="WW_dom"/>
</dbReference>
<comment type="caution">
    <text evidence="3">The sequence shown here is derived from an EMBL/GenBank/DDBJ whole genome shotgun (WGS) entry which is preliminary data.</text>
</comment>
<reference evidence="3" key="1">
    <citation type="submission" date="2021-02" db="EMBL/GenBank/DDBJ databases">
        <authorList>
            <person name="Nowell W R."/>
        </authorList>
    </citation>
    <scope>NUCLEOTIDE SEQUENCE</scope>
</reference>
<dbReference type="EMBL" id="CAJNOR010005188">
    <property type="protein sequence ID" value="CAF1550262.1"/>
    <property type="molecule type" value="Genomic_DNA"/>
</dbReference>
<gene>
    <name evidence="3" type="ORF">XAT740_LOCUS42840</name>
</gene>
<feature type="compositionally biased region" description="Basic residues" evidence="1">
    <location>
        <begin position="306"/>
        <end position="320"/>
    </location>
</feature>
<feature type="domain" description="WW" evidence="2">
    <location>
        <begin position="40"/>
        <end position="74"/>
    </location>
</feature>
<sequence length="348" mass="39378">MSELPTKNRNDDINSKIADFMADIDEIVCGKKTDAQQPQQEEESEWKRCFDETMQAAYYWNTKTNECSWDPPPVESSTSTSIDEETKKRDREFAADTQLSPKKLKKPKLIAEYTSSSESESDEDDIDELLEEVLDQNDKMQKNKVPPVDPYPLFEADCRAAIARLVDLADKSAEISILRVQLETRLEDTLAGHLTKSYAVSKLDEALVQIEEFEKLYVTTNPLPMITEPAKPSLTTSEMALLLSLPPPPPPPSPPPPPIFPQLPSNEDEEALQMFYAQLQSEQTDLPQSLFTSDTEKPSIGTKTDHQHHHHHHKDKKSKPAKTLPTDLIQKWTHARNELCGIPDIDDS</sequence>
<feature type="compositionally biased region" description="Pro residues" evidence="1">
    <location>
        <begin position="245"/>
        <end position="261"/>
    </location>
</feature>
<dbReference type="PROSITE" id="PS50020">
    <property type="entry name" value="WW_DOMAIN_2"/>
    <property type="match status" value="1"/>
</dbReference>
<dbReference type="Proteomes" id="UP000663828">
    <property type="component" value="Unassembled WGS sequence"/>
</dbReference>
<protein>
    <recommendedName>
        <fullName evidence="2">WW domain-containing protein</fullName>
    </recommendedName>
</protein>
<evidence type="ECO:0000313" key="3">
    <source>
        <dbReference type="EMBL" id="CAF1550262.1"/>
    </source>
</evidence>
<dbReference type="AlphaFoldDB" id="A0A815X5N6"/>
<feature type="region of interest" description="Disordered" evidence="1">
    <location>
        <begin position="283"/>
        <end position="325"/>
    </location>
</feature>
<evidence type="ECO:0000313" key="4">
    <source>
        <dbReference type="Proteomes" id="UP000663828"/>
    </source>
</evidence>
<proteinExistence type="predicted"/>
<evidence type="ECO:0000256" key="1">
    <source>
        <dbReference type="SAM" id="MobiDB-lite"/>
    </source>
</evidence>
<dbReference type="Pfam" id="PF00397">
    <property type="entry name" value="WW"/>
    <property type="match status" value="1"/>
</dbReference>
<dbReference type="CDD" id="cd00201">
    <property type="entry name" value="WW"/>
    <property type="match status" value="1"/>
</dbReference>
<name>A0A815X5N6_ADIRI</name>
<dbReference type="SUPFAM" id="SSF51045">
    <property type="entry name" value="WW domain"/>
    <property type="match status" value="1"/>
</dbReference>